<feature type="domain" description="Peptidase S8/S53" evidence="12">
    <location>
        <begin position="137"/>
        <end position="383"/>
    </location>
</feature>
<dbReference type="PROSITE" id="PS00137">
    <property type="entry name" value="SUBTILASE_HIS"/>
    <property type="match status" value="1"/>
</dbReference>
<evidence type="ECO:0000256" key="6">
    <source>
        <dbReference type="ARBA" id="ARBA00022723"/>
    </source>
</evidence>
<dbReference type="InterPro" id="IPR006637">
    <property type="entry name" value="ChW"/>
</dbReference>
<dbReference type="Pfam" id="PF07538">
    <property type="entry name" value="ChW"/>
    <property type="match status" value="6"/>
</dbReference>
<comment type="cofactor">
    <cofactor evidence="1">
        <name>Ca(2+)</name>
        <dbReference type="ChEBI" id="CHEBI:29108"/>
    </cofactor>
</comment>
<dbReference type="EMBL" id="WJNG01000001">
    <property type="protein sequence ID" value="MRH41201.1"/>
    <property type="molecule type" value="Genomic_DNA"/>
</dbReference>
<dbReference type="InterPro" id="IPR034202">
    <property type="entry name" value="Subtilisin_Carlsberg-like"/>
</dbReference>
<evidence type="ECO:0000256" key="8">
    <source>
        <dbReference type="ARBA" id="ARBA00022825"/>
    </source>
</evidence>
<proteinExistence type="inferred from homology"/>
<keyword evidence="9" id="KW-0106">Calcium</keyword>
<dbReference type="Gene3D" id="3.40.50.200">
    <property type="entry name" value="Peptidase S8/S53 domain"/>
    <property type="match status" value="1"/>
</dbReference>
<accession>A0A6A8DBR1</accession>
<keyword evidence="4" id="KW-0964">Secreted</keyword>
<feature type="active site" description="Charge relay system" evidence="10">
    <location>
        <position position="335"/>
    </location>
</feature>
<evidence type="ECO:0000256" key="4">
    <source>
        <dbReference type="ARBA" id="ARBA00022525"/>
    </source>
</evidence>
<keyword evidence="7 10" id="KW-0378">Hydrolase</keyword>
<evidence type="ECO:0000256" key="2">
    <source>
        <dbReference type="ARBA" id="ARBA00004613"/>
    </source>
</evidence>
<evidence type="ECO:0000256" key="11">
    <source>
        <dbReference type="RuleBase" id="RU003355"/>
    </source>
</evidence>
<keyword evidence="5 10" id="KW-0645">Protease</keyword>
<dbReference type="InterPro" id="IPR050131">
    <property type="entry name" value="Peptidase_S8_subtilisin-like"/>
</dbReference>
<dbReference type="SUPFAM" id="SSF52743">
    <property type="entry name" value="Subtilisin-like"/>
    <property type="match status" value="1"/>
</dbReference>
<protein>
    <submittedName>
        <fullName evidence="13">S8 family serine peptidase</fullName>
    </submittedName>
</protein>
<feature type="active site" description="Charge relay system" evidence="10">
    <location>
        <position position="176"/>
    </location>
</feature>
<reference evidence="13" key="1">
    <citation type="submission" date="2019-11" db="EMBL/GenBank/DDBJ databases">
        <authorList>
            <person name="Li J."/>
        </authorList>
    </citation>
    <scope>NUCLEOTIDE SEQUENCE</scope>
    <source>
        <strain evidence="13">B6B</strain>
    </source>
</reference>
<dbReference type="PROSITE" id="PS00136">
    <property type="entry name" value="SUBTILASE_ASP"/>
    <property type="match status" value="1"/>
</dbReference>
<evidence type="ECO:0000256" key="7">
    <source>
        <dbReference type="ARBA" id="ARBA00022801"/>
    </source>
</evidence>
<gene>
    <name evidence="13" type="ORF">GH741_00755</name>
</gene>
<organism evidence="13 14">
    <name type="scientific">Aquibacillus halophilus</name>
    <dbReference type="NCBI Taxonomy" id="930132"/>
    <lineage>
        <taxon>Bacteria</taxon>
        <taxon>Bacillati</taxon>
        <taxon>Bacillota</taxon>
        <taxon>Bacilli</taxon>
        <taxon>Bacillales</taxon>
        <taxon>Bacillaceae</taxon>
        <taxon>Aquibacillus</taxon>
    </lineage>
</organism>
<dbReference type="PROSITE" id="PS00138">
    <property type="entry name" value="SUBTILASE_SER"/>
    <property type="match status" value="1"/>
</dbReference>
<dbReference type="GO" id="GO:0046872">
    <property type="term" value="F:metal ion binding"/>
    <property type="evidence" value="ECO:0007669"/>
    <property type="project" value="UniProtKB-KW"/>
</dbReference>
<evidence type="ECO:0000256" key="3">
    <source>
        <dbReference type="ARBA" id="ARBA00011073"/>
    </source>
</evidence>
<dbReference type="PANTHER" id="PTHR43806:SF11">
    <property type="entry name" value="CEREVISIN-RELATED"/>
    <property type="match status" value="1"/>
</dbReference>
<dbReference type="GO" id="GO:0006508">
    <property type="term" value="P:proteolysis"/>
    <property type="evidence" value="ECO:0007669"/>
    <property type="project" value="UniProtKB-KW"/>
</dbReference>
<dbReference type="Proteomes" id="UP000799092">
    <property type="component" value="Unassembled WGS sequence"/>
</dbReference>
<dbReference type="InterPro" id="IPR023827">
    <property type="entry name" value="Peptidase_S8_Asp-AS"/>
</dbReference>
<evidence type="ECO:0000313" key="13">
    <source>
        <dbReference type="EMBL" id="MRH41201.1"/>
    </source>
</evidence>
<dbReference type="AlphaFoldDB" id="A0A6A8DBR1"/>
<dbReference type="InterPro" id="IPR015500">
    <property type="entry name" value="Peptidase_S8_subtilisin-rel"/>
</dbReference>
<evidence type="ECO:0000313" key="14">
    <source>
        <dbReference type="Proteomes" id="UP000799092"/>
    </source>
</evidence>
<evidence type="ECO:0000256" key="1">
    <source>
        <dbReference type="ARBA" id="ARBA00001913"/>
    </source>
</evidence>
<dbReference type="Pfam" id="PF00082">
    <property type="entry name" value="Peptidase_S8"/>
    <property type="match status" value="1"/>
</dbReference>
<evidence type="ECO:0000259" key="12">
    <source>
        <dbReference type="Pfam" id="PF00082"/>
    </source>
</evidence>
<keyword evidence="8 10" id="KW-0720">Serine protease</keyword>
<comment type="caution">
    <text evidence="13">The sequence shown here is derived from an EMBL/GenBank/DDBJ whole genome shotgun (WGS) entry which is preliminary data.</text>
</comment>
<dbReference type="InterPro" id="IPR036852">
    <property type="entry name" value="Peptidase_S8/S53_dom_sf"/>
</dbReference>
<name>A0A6A8DBR1_9BACI</name>
<feature type="active site" description="Charge relay system" evidence="10">
    <location>
        <position position="146"/>
    </location>
</feature>
<dbReference type="CDD" id="cd07477">
    <property type="entry name" value="Peptidases_S8_Subtilisin_subset"/>
    <property type="match status" value="1"/>
</dbReference>
<dbReference type="GO" id="GO:0004252">
    <property type="term" value="F:serine-type endopeptidase activity"/>
    <property type="evidence" value="ECO:0007669"/>
    <property type="project" value="UniProtKB-UniRule"/>
</dbReference>
<evidence type="ECO:0000256" key="9">
    <source>
        <dbReference type="ARBA" id="ARBA00022837"/>
    </source>
</evidence>
<sequence>MRRKNSIFLAFLALLTIILFNNYLPDVYAEESGLQERDVIIVYKNDKGKDIVIEGSKEVNYEFKTVPAIAVSATEDELVRLKSNSNIDYIEENIPFSMIETGQVEIFNATTSETTEATQWNILATNILESWKQGYTGNGVKVAVLDTGISTHDELTIAGGVSTVDYTDSWEDDNGHGTHVSGIIAAQPEITTVNGIDVVGLAPNVDLYAVKILDNTGSGNLQDILEGLDWAIANEMDILNLSIGSIGYSKLLEQMINDAYDKGIILVAASGNDGLENSVHYPAKFTNVIAASSVSELLNISDFSSTGNEVDFSAPGENIISTFTKGIYASQSGTSQATPHVTGMLALLKEKYPHSTNSELKVLLSLNAKDLGVPGQDPYYGYGFVYYHPISETIVNPSISYSTHVQSYGWMDFVADGEVSGTTGESKRLEAIKIELKNTSYSGDIVYSTHVQDYGWTNDVVNGEVSGTVGQSKRMEAIKLKLTEEMAEHFDVYYRVHSQNFGWLDWAKNGQPAGTEGLSKRLEAVQIVLVDKGGQPPGSTDRHFLSSPSVVYSAHVQSYGWLNSVADGEKGGTTGQSKRVEAILITLKGAPYDGGISYSTHVQDYGWLSSVSNGEISGTTGESKRVEAIKINLTGAIANHYDVYYRMHVQSFGWLDWAKNGKVAGTQGLSKRAEAVEILLVKKGGQPPG</sequence>
<evidence type="ECO:0000256" key="10">
    <source>
        <dbReference type="PROSITE-ProRule" id="PRU01240"/>
    </source>
</evidence>
<keyword evidence="14" id="KW-1185">Reference proteome</keyword>
<dbReference type="SUPFAM" id="SSF54897">
    <property type="entry name" value="Protease propeptides/inhibitors"/>
    <property type="match status" value="1"/>
</dbReference>
<dbReference type="InterPro" id="IPR022398">
    <property type="entry name" value="Peptidase_S8_His-AS"/>
</dbReference>
<comment type="similarity">
    <text evidence="3 10 11">Belongs to the peptidase S8 family.</text>
</comment>
<dbReference type="InterPro" id="IPR037045">
    <property type="entry name" value="S8pro/Inhibitor_I9_sf"/>
</dbReference>
<dbReference type="InterPro" id="IPR023828">
    <property type="entry name" value="Peptidase_S8_Ser-AS"/>
</dbReference>
<dbReference type="Gene3D" id="3.30.70.80">
    <property type="entry name" value="Peptidase S8 propeptide/proteinase inhibitor I9"/>
    <property type="match status" value="1"/>
</dbReference>
<dbReference type="OrthoDB" id="9798386at2"/>
<evidence type="ECO:0000256" key="5">
    <source>
        <dbReference type="ARBA" id="ARBA00022670"/>
    </source>
</evidence>
<dbReference type="SMART" id="SM00728">
    <property type="entry name" value="ChW"/>
    <property type="match status" value="6"/>
</dbReference>
<keyword evidence="6" id="KW-0479">Metal-binding</keyword>
<dbReference type="InterPro" id="IPR000209">
    <property type="entry name" value="Peptidase_S8/S53_dom"/>
</dbReference>
<dbReference type="PANTHER" id="PTHR43806">
    <property type="entry name" value="PEPTIDASE S8"/>
    <property type="match status" value="1"/>
</dbReference>
<dbReference type="PROSITE" id="PS51892">
    <property type="entry name" value="SUBTILASE"/>
    <property type="match status" value="1"/>
</dbReference>
<dbReference type="PRINTS" id="PR00723">
    <property type="entry name" value="SUBTILISIN"/>
</dbReference>
<dbReference type="GO" id="GO:0005576">
    <property type="term" value="C:extracellular region"/>
    <property type="evidence" value="ECO:0007669"/>
    <property type="project" value="UniProtKB-SubCell"/>
</dbReference>
<dbReference type="RefSeq" id="WP_153734865.1">
    <property type="nucleotide sequence ID" value="NZ_WJNG01000001.1"/>
</dbReference>
<comment type="subcellular location">
    <subcellularLocation>
        <location evidence="2">Secreted</location>
    </subcellularLocation>
</comment>